<name>A0A0D0DML7_9AGAM</name>
<reference evidence="3 4" key="1">
    <citation type="submission" date="2014-04" db="EMBL/GenBank/DDBJ databases">
        <authorList>
            <consortium name="DOE Joint Genome Institute"/>
            <person name="Kuo A."/>
            <person name="Kohler A."/>
            <person name="Jargeat P."/>
            <person name="Nagy L.G."/>
            <person name="Floudas D."/>
            <person name="Copeland A."/>
            <person name="Barry K.W."/>
            <person name="Cichocki N."/>
            <person name="Veneault-Fourrey C."/>
            <person name="LaButti K."/>
            <person name="Lindquist E.A."/>
            <person name="Lipzen A."/>
            <person name="Lundell T."/>
            <person name="Morin E."/>
            <person name="Murat C."/>
            <person name="Sun H."/>
            <person name="Tunlid A."/>
            <person name="Henrissat B."/>
            <person name="Grigoriev I.V."/>
            <person name="Hibbett D.S."/>
            <person name="Martin F."/>
            <person name="Nordberg H.P."/>
            <person name="Cantor M.N."/>
            <person name="Hua S.X."/>
        </authorList>
    </citation>
    <scope>NUCLEOTIDE SEQUENCE [LARGE SCALE GENOMIC DNA]</scope>
    <source>
        <strain evidence="3 4">Ve08.2h10</strain>
    </source>
</reference>
<dbReference type="OrthoDB" id="2642552at2759"/>
<evidence type="ECO:0000256" key="1">
    <source>
        <dbReference type="SAM" id="MobiDB-lite"/>
    </source>
</evidence>
<proteinExistence type="predicted"/>
<dbReference type="HOGENOM" id="CLU_2360344_0_0_1"/>
<feature type="transmembrane region" description="Helical" evidence="2">
    <location>
        <begin position="46"/>
        <end position="68"/>
    </location>
</feature>
<accession>A0A0D0DML7</accession>
<keyword evidence="2" id="KW-1133">Transmembrane helix</keyword>
<reference evidence="4" key="2">
    <citation type="submission" date="2015-01" db="EMBL/GenBank/DDBJ databases">
        <title>Evolutionary Origins and Diversification of the Mycorrhizal Mutualists.</title>
        <authorList>
            <consortium name="DOE Joint Genome Institute"/>
            <consortium name="Mycorrhizal Genomics Consortium"/>
            <person name="Kohler A."/>
            <person name="Kuo A."/>
            <person name="Nagy L.G."/>
            <person name="Floudas D."/>
            <person name="Copeland A."/>
            <person name="Barry K.W."/>
            <person name="Cichocki N."/>
            <person name="Veneault-Fourrey C."/>
            <person name="LaButti K."/>
            <person name="Lindquist E.A."/>
            <person name="Lipzen A."/>
            <person name="Lundell T."/>
            <person name="Morin E."/>
            <person name="Murat C."/>
            <person name="Riley R."/>
            <person name="Ohm R."/>
            <person name="Sun H."/>
            <person name="Tunlid A."/>
            <person name="Henrissat B."/>
            <person name="Grigoriev I.V."/>
            <person name="Hibbett D.S."/>
            <person name="Martin F."/>
        </authorList>
    </citation>
    <scope>NUCLEOTIDE SEQUENCE [LARGE SCALE GENOMIC DNA]</scope>
    <source>
        <strain evidence="4">Ve08.2h10</strain>
    </source>
</reference>
<keyword evidence="2" id="KW-0472">Membrane</keyword>
<dbReference type="AlphaFoldDB" id="A0A0D0DML7"/>
<evidence type="ECO:0000313" key="4">
    <source>
        <dbReference type="Proteomes" id="UP000054538"/>
    </source>
</evidence>
<dbReference type="Proteomes" id="UP000054538">
    <property type="component" value="Unassembled WGS sequence"/>
</dbReference>
<gene>
    <name evidence="3" type="ORF">PAXRUDRAFT_822160</name>
</gene>
<keyword evidence="2" id="KW-0812">Transmembrane</keyword>
<evidence type="ECO:0000313" key="3">
    <source>
        <dbReference type="EMBL" id="KIK99977.1"/>
    </source>
</evidence>
<dbReference type="EMBL" id="KN824845">
    <property type="protein sequence ID" value="KIK99977.1"/>
    <property type="molecule type" value="Genomic_DNA"/>
</dbReference>
<keyword evidence="4" id="KW-1185">Reference proteome</keyword>
<evidence type="ECO:0000256" key="2">
    <source>
        <dbReference type="SAM" id="Phobius"/>
    </source>
</evidence>
<feature type="region of interest" description="Disordered" evidence="1">
    <location>
        <begin position="1"/>
        <end position="35"/>
    </location>
</feature>
<sequence length="96" mass="10677">MSHNGYTILRKGASDDEEQEGLLSQPDSDSCAPVTSLHRSMSPRRIAIALMVLLLVNAICLIVITRHLQLASVVLKSYLNFVDNRDLPRPDQYDGL</sequence>
<dbReference type="InParanoid" id="A0A0D0DML7"/>
<organism evidence="3 4">
    <name type="scientific">Paxillus rubicundulus Ve08.2h10</name>
    <dbReference type="NCBI Taxonomy" id="930991"/>
    <lineage>
        <taxon>Eukaryota</taxon>
        <taxon>Fungi</taxon>
        <taxon>Dikarya</taxon>
        <taxon>Basidiomycota</taxon>
        <taxon>Agaricomycotina</taxon>
        <taxon>Agaricomycetes</taxon>
        <taxon>Agaricomycetidae</taxon>
        <taxon>Boletales</taxon>
        <taxon>Paxilineae</taxon>
        <taxon>Paxillaceae</taxon>
        <taxon>Paxillus</taxon>
    </lineage>
</organism>
<protein>
    <submittedName>
        <fullName evidence="3">Uncharacterized protein</fullName>
    </submittedName>
</protein>